<feature type="chain" id="PRO_5030068587" evidence="5">
    <location>
        <begin position="22"/>
        <end position="355"/>
    </location>
</feature>
<dbReference type="InterPro" id="IPR039246">
    <property type="entry name" value="Flagellar_FlgA"/>
</dbReference>
<dbReference type="Proteomes" id="UP000255207">
    <property type="component" value="Unassembled WGS sequence"/>
</dbReference>
<dbReference type="InterPro" id="IPR017585">
    <property type="entry name" value="SAF_FlgA"/>
</dbReference>
<keyword evidence="7" id="KW-0966">Cell projection</keyword>
<feature type="signal peptide" evidence="5">
    <location>
        <begin position="1"/>
        <end position="21"/>
    </location>
</feature>
<evidence type="ECO:0000313" key="8">
    <source>
        <dbReference type="Proteomes" id="UP000255207"/>
    </source>
</evidence>
<sequence length="355" mass="37045">MTMIRSLTILAAFALAGTAFAAPPHEGVVATAALAPHAQPKGQPAPAPAAQKLRLKPELMLTRDLVTFGDLISGLSVQEAAMPAFRAPALGETGTIQVSRILEGARAGGLVREMTEIENPGLAQVVVTRAARRITASDIEAAVKTGLSERYGIDSRAFALSVDGGAPSVAVEPELTGEMSVVELSYDDRSRRLQARLMVPGSAATRLKPVRISGQLVETVEVVVPRRAIARGETLTAADVTAERRPRDGQTAELVGDLKAAVDKVAKRALIAGYPLRNGDVQREEIVGRGDLVTIVYETPGLLITMRGKAGEAGAMGDVVTVTNPQSKRVLQGTISGPGRVSVKATSGGRVASAQ</sequence>
<dbReference type="Pfam" id="PF13144">
    <property type="entry name" value="ChapFlgA"/>
    <property type="match status" value="1"/>
</dbReference>
<dbReference type="Gene3D" id="3.90.1210.10">
    <property type="entry name" value="Antifreeze-like/N-acetylneuraminic acid synthase C-terminal domain"/>
    <property type="match status" value="1"/>
</dbReference>
<feature type="domain" description="SAF" evidence="6">
    <location>
        <begin position="220"/>
        <end position="282"/>
    </location>
</feature>
<dbReference type="NCBIfam" id="TIGR03170">
    <property type="entry name" value="flgA_cterm"/>
    <property type="match status" value="1"/>
</dbReference>
<dbReference type="EMBL" id="QQTP01000001">
    <property type="protein sequence ID" value="RDJ29310.1"/>
    <property type="molecule type" value="Genomic_DNA"/>
</dbReference>
<evidence type="ECO:0000313" key="7">
    <source>
        <dbReference type="EMBL" id="RDJ29310.1"/>
    </source>
</evidence>
<feature type="region of interest" description="Disordered" evidence="4">
    <location>
        <begin position="334"/>
        <end position="355"/>
    </location>
</feature>
<comment type="caution">
    <text evidence="7">The sequence shown here is derived from an EMBL/GenBank/DDBJ whole genome shotgun (WGS) entry which is preliminary data.</text>
</comment>
<dbReference type="InterPro" id="IPR013974">
    <property type="entry name" value="SAF"/>
</dbReference>
<dbReference type="Gene3D" id="2.30.30.760">
    <property type="match status" value="1"/>
</dbReference>
<dbReference type="AlphaFoldDB" id="A0A370LBV5"/>
<keyword evidence="8" id="KW-1185">Reference proteome</keyword>
<name>A0A370LBV5_9HYPH</name>
<evidence type="ECO:0000256" key="3">
    <source>
        <dbReference type="ARBA" id="ARBA00022764"/>
    </source>
</evidence>
<organism evidence="7 8">
    <name type="scientific">Bosea caraganae</name>
    <dbReference type="NCBI Taxonomy" id="2763117"/>
    <lineage>
        <taxon>Bacteria</taxon>
        <taxon>Pseudomonadati</taxon>
        <taxon>Pseudomonadota</taxon>
        <taxon>Alphaproteobacteria</taxon>
        <taxon>Hyphomicrobiales</taxon>
        <taxon>Boseaceae</taxon>
        <taxon>Bosea</taxon>
    </lineage>
</organism>
<keyword evidence="2 5" id="KW-0732">Signal</keyword>
<evidence type="ECO:0000259" key="6">
    <source>
        <dbReference type="SMART" id="SM00858"/>
    </source>
</evidence>
<evidence type="ECO:0000256" key="1">
    <source>
        <dbReference type="ARBA" id="ARBA00004418"/>
    </source>
</evidence>
<evidence type="ECO:0000256" key="4">
    <source>
        <dbReference type="SAM" id="MobiDB-lite"/>
    </source>
</evidence>
<dbReference type="SMART" id="SM00858">
    <property type="entry name" value="SAF"/>
    <property type="match status" value="1"/>
</dbReference>
<dbReference type="OrthoDB" id="5323072at2"/>
<gene>
    <name evidence="7" type="primary">flgA</name>
    <name evidence="7" type="ORF">DWE98_01770</name>
</gene>
<keyword evidence="3" id="KW-0574">Periplasm</keyword>
<keyword evidence="7" id="KW-0969">Cilium</keyword>
<dbReference type="GO" id="GO:0042597">
    <property type="term" value="C:periplasmic space"/>
    <property type="evidence" value="ECO:0007669"/>
    <property type="project" value="UniProtKB-SubCell"/>
</dbReference>
<keyword evidence="7" id="KW-0282">Flagellum</keyword>
<protein>
    <submittedName>
        <fullName evidence="7">Flagella basal body P-ring formation protein FlgA</fullName>
    </submittedName>
</protein>
<dbReference type="CDD" id="cd11614">
    <property type="entry name" value="SAF_CpaB_FlgA_like"/>
    <property type="match status" value="1"/>
</dbReference>
<comment type="subcellular location">
    <subcellularLocation>
        <location evidence="1">Periplasm</location>
    </subcellularLocation>
</comment>
<reference evidence="8" key="1">
    <citation type="submission" date="2018-07" db="EMBL/GenBank/DDBJ databases">
        <authorList>
            <person name="Safronova V.I."/>
            <person name="Chirak E.R."/>
            <person name="Sazanova A.L."/>
        </authorList>
    </citation>
    <scope>NUCLEOTIDE SEQUENCE [LARGE SCALE GENOMIC DNA]</scope>
    <source>
        <strain evidence="8">RCAM04685</strain>
    </source>
</reference>
<evidence type="ECO:0000256" key="5">
    <source>
        <dbReference type="SAM" id="SignalP"/>
    </source>
</evidence>
<accession>A0A370LBV5</accession>
<evidence type="ECO:0000256" key="2">
    <source>
        <dbReference type="ARBA" id="ARBA00022729"/>
    </source>
</evidence>
<dbReference type="GO" id="GO:0044780">
    <property type="term" value="P:bacterial-type flagellum assembly"/>
    <property type="evidence" value="ECO:0007669"/>
    <property type="project" value="InterPro"/>
</dbReference>
<dbReference type="PANTHER" id="PTHR36307">
    <property type="entry name" value="FLAGELLA BASAL BODY P-RING FORMATION PROTEIN FLGA"/>
    <property type="match status" value="1"/>
</dbReference>
<proteinExistence type="predicted"/>
<dbReference type="PANTHER" id="PTHR36307:SF1">
    <property type="entry name" value="FLAGELLA BASAL BODY P-RING FORMATION PROTEIN FLGA"/>
    <property type="match status" value="1"/>
</dbReference>